<proteinExistence type="predicted"/>
<gene>
    <name evidence="8" type="ORF">FOZ62_027235</name>
</gene>
<name>A0A7J6PT69_PEROL</name>
<evidence type="ECO:0000256" key="4">
    <source>
        <dbReference type="ARBA" id="ARBA00022786"/>
    </source>
</evidence>
<dbReference type="SMART" id="SM00119">
    <property type="entry name" value="HECTc"/>
    <property type="match status" value="1"/>
</dbReference>
<evidence type="ECO:0000313" key="9">
    <source>
        <dbReference type="Proteomes" id="UP000574390"/>
    </source>
</evidence>
<dbReference type="CDD" id="cd00078">
    <property type="entry name" value="HECTc"/>
    <property type="match status" value="1"/>
</dbReference>
<keyword evidence="4 5" id="KW-0833">Ubl conjugation pathway</keyword>
<organism evidence="8 9">
    <name type="scientific">Perkinsus olseni</name>
    <name type="common">Perkinsus atlanticus</name>
    <dbReference type="NCBI Taxonomy" id="32597"/>
    <lineage>
        <taxon>Eukaryota</taxon>
        <taxon>Sar</taxon>
        <taxon>Alveolata</taxon>
        <taxon>Perkinsozoa</taxon>
        <taxon>Perkinsea</taxon>
        <taxon>Perkinsida</taxon>
        <taxon>Perkinsidae</taxon>
        <taxon>Perkinsus</taxon>
    </lineage>
</organism>
<reference evidence="8 9" key="1">
    <citation type="submission" date="2020-04" db="EMBL/GenBank/DDBJ databases">
        <title>Perkinsus olseni comparative genomics.</title>
        <authorList>
            <person name="Bogema D.R."/>
        </authorList>
    </citation>
    <scope>NUCLEOTIDE SEQUENCE [LARGE SCALE GENOMIC DNA]</scope>
    <source>
        <strain evidence="8">ATCC PRA-205</strain>
    </source>
</reference>
<evidence type="ECO:0000259" key="7">
    <source>
        <dbReference type="PROSITE" id="PS50237"/>
    </source>
</evidence>
<dbReference type="GO" id="GO:0000209">
    <property type="term" value="P:protein polyubiquitination"/>
    <property type="evidence" value="ECO:0007669"/>
    <property type="project" value="InterPro"/>
</dbReference>
<evidence type="ECO:0000256" key="1">
    <source>
        <dbReference type="ARBA" id="ARBA00000885"/>
    </source>
</evidence>
<feature type="active site" description="Glycyl thioester intermediate" evidence="5">
    <location>
        <position position="954"/>
    </location>
</feature>
<dbReference type="Gene3D" id="3.90.1750.10">
    <property type="entry name" value="Hect, E3 ligase catalytic domains"/>
    <property type="match status" value="1"/>
</dbReference>
<dbReference type="PANTHER" id="PTHR45700:SF2">
    <property type="entry name" value="UBIQUITIN-PROTEIN LIGASE E3C"/>
    <property type="match status" value="1"/>
</dbReference>
<dbReference type="PANTHER" id="PTHR45700">
    <property type="entry name" value="UBIQUITIN-PROTEIN LIGASE E3C"/>
    <property type="match status" value="1"/>
</dbReference>
<keyword evidence="3" id="KW-0808">Transferase</keyword>
<evidence type="ECO:0000256" key="3">
    <source>
        <dbReference type="ARBA" id="ARBA00022679"/>
    </source>
</evidence>
<protein>
    <recommendedName>
        <fullName evidence="2">HECT-type E3 ubiquitin transferase</fullName>
        <ecNumber evidence="2">2.3.2.26</ecNumber>
    </recommendedName>
</protein>
<dbReference type="Pfam" id="PF00632">
    <property type="entry name" value="HECT"/>
    <property type="match status" value="1"/>
</dbReference>
<evidence type="ECO:0000256" key="5">
    <source>
        <dbReference type="PROSITE-ProRule" id="PRU00104"/>
    </source>
</evidence>
<dbReference type="FunFam" id="3.30.2410.10:FF:000003">
    <property type="entry name" value="probable E3 ubiquitin-protein ligase HERC4 isoform X1"/>
    <property type="match status" value="1"/>
</dbReference>
<dbReference type="EMBL" id="JABANM010034895">
    <property type="protein sequence ID" value="KAF4698896.1"/>
    <property type="molecule type" value="Genomic_DNA"/>
</dbReference>
<accession>A0A7J6PT69</accession>
<dbReference type="InterPro" id="IPR000569">
    <property type="entry name" value="HECT_dom"/>
</dbReference>
<dbReference type="InterPro" id="IPR035983">
    <property type="entry name" value="Hect_E3_ubiquitin_ligase"/>
</dbReference>
<dbReference type="GO" id="GO:0006511">
    <property type="term" value="P:ubiquitin-dependent protein catabolic process"/>
    <property type="evidence" value="ECO:0007669"/>
    <property type="project" value="TreeGrafter"/>
</dbReference>
<dbReference type="Gene3D" id="3.30.2410.10">
    <property type="entry name" value="Hect, E3 ligase catalytic domain"/>
    <property type="match status" value="1"/>
</dbReference>
<sequence>MWNGLEHGGGVNLAGRSSAMTKARFLQQQRVERQRREQNRRRTAAAGLIQRVYRGRREACRVARDMRTTVDKRNGDLNKAIKSLGLEGSILGKFLGKALPGQVQRLLFAHAVRSDRAEDRRIAVETAELVIHHYQLSVSSSDDGGRAFLDCYQRNLLPRLLSLLLDLDPLTGFDIALILPEDQTAKVVATPTRVNNLAQGVWANPSRSMKLFRNPKLGGVLALATLAQGSTADQDDEQQPEFGDITSIAVRFLEEVYPDVEGTLSRCFPDAASSGVPYLSRNLCRWIEDSATSGIPSAVVRAVWWGSRSDRGSSKDVLLSPHVMKALARQGDDEAIWALLGLYFGSSQSFVVLGNDTRVLLASIPRIHHVIVRRFVEPYLVPSTVTDNAKEALAQSCADKVLSGDESVCVGLNASATLYGTALQVMDADDLRSTERNPVDPETLRSAIPVLNLVAFKLLMATAQPGCRSNIQTIVGGICRICRSLHGRRSTLGLDSADYWVVRSSRPLLRAAADVKLADLAVDEPGDVDMDEVDYMEEDEGDSEPQAGPSAGDAQPDPTTVHYFFTPKSNGRTRGHEAEQRQLSAVLAELPHSVAFKDRVALFHTVLLNDHSGGERRNADLMFMMRSRRNETLQTVHRDPELLLKDGMKMMENLSSSGSSHARWRVEWIDETGTMEPGIDGGGLFKEFLNLWTTEAFGKFFTVDERGGVYPIPNATPTVEELNQIRNIGRAVGKAIYELVLLDTRFSIVFLNRILGLQFSIDEVATIDKEVCRSLMYLRHCSPEEVAALSLNFTVTAGGRDVELVPGGSTIPVTADNRMLYLLLMTKFKTCSQIEQQTAAFVEGIGDIIPVQWLQLFCPEELNMLVSGEERRGFDVDDLQRHTEYSNGYFAEHPTIRAFWHIVKDLFTDADRDALLQFVTSNSRPPLLGFKTLSPLFAIARVDDPGRLPTASTCVNLLKLPDCGGDVEKLHKKLLTAIHAKAGFGLS</sequence>
<dbReference type="SUPFAM" id="SSF56204">
    <property type="entry name" value="Hect, E3 ligase catalytic domain"/>
    <property type="match status" value="1"/>
</dbReference>
<feature type="region of interest" description="Disordered" evidence="6">
    <location>
        <begin position="537"/>
        <end position="575"/>
    </location>
</feature>
<comment type="catalytic activity">
    <reaction evidence="1">
        <text>S-ubiquitinyl-[E2 ubiquitin-conjugating enzyme]-L-cysteine + [acceptor protein]-L-lysine = [E2 ubiquitin-conjugating enzyme]-L-cysteine + N(6)-ubiquitinyl-[acceptor protein]-L-lysine.</text>
        <dbReference type="EC" id="2.3.2.26"/>
    </reaction>
</comment>
<dbReference type="PROSITE" id="PS50237">
    <property type="entry name" value="HECT"/>
    <property type="match status" value="1"/>
</dbReference>
<dbReference type="Proteomes" id="UP000574390">
    <property type="component" value="Unassembled WGS sequence"/>
</dbReference>
<comment type="caution">
    <text evidence="8">The sequence shown here is derived from an EMBL/GenBank/DDBJ whole genome shotgun (WGS) entry which is preliminary data.</text>
</comment>
<dbReference type="GO" id="GO:0061630">
    <property type="term" value="F:ubiquitin protein ligase activity"/>
    <property type="evidence" value="ECO:0007669"/>
    <property type="project" value="UniProtKB-EC"/>
</dbReference>
<feature type="domain" description="HECT" evidence="7">
    <location>
        <begin position="650"/>
        <end position="987"/>
    </location>
</feature>
<evidence type="ECO:0000256" key="6">
    <source>
        <dbReference type="SAM" id="MobiDB-lite"/>
    </source>
</evidence>
<dbReference type="InterPro" id="IPR044611">
    <property type="entry name" value="E3A/B/C-like"/>
</dbReference>
<dbReference type="EC" id="2.3.2.26" evidence="2"/>
<evidence type="ECO:0000313" key="8">
    <source>
        <dbReference type="EMBL" id="KAF4698896.1"/>
    </source>
</evidence>
<dbReference type="Gene3D" id="3.30.2160.10">
    <property type="entry name" value="Hect, E3 ligase catalytic domain"/>
    <property type="match status" value="1"/>
</dbReference>
<evidence type="ECO:0000256" key="2">
    <source>
        <dbReference type="ARBA" id="ARBA00012485"/>
    </source>
</evidence>
<dbReference type="AlphaFoldDB" id="A0A7J6PT69"/>